<dbReference type="InterPro" id="IPR036638">
    <property type="entry name" value="HLH_DNA-bd_sf"/>
</dbReference>
<proteinExistence type="predicted"/>
<protein>
    <recommendedName>
        <fullName evidence="5">BHLH domain-containing protein</fullName>
    </recommendedName>
</protein>
<name>A0AAV7F1Z0_ARIFI</name>
<organism evidence="6 7">
    <name type="scientific">Aristolochia fimbriata</name>
    <name type="common">White veined hardy Dutchman's pipe vine</name>
    <dbReference type="NCBI Taxonomy" id="158543"/>
    <lineage>
        <taxon>Eukaryota</taxon>
        <taxon>Viridiplantae</taxon>
        <taxon>Streptophyta</taxon>
        <taxon>Embryophyta</taxon>
        <taxon>Tracheophyta</taxon>
        <taxon>Spermatophyta</taxon>
        <taxon>Magnoliopsida</taxon>
        <taxon>Magnoliidae</taxon>
        <taxon>Piperales</taxon>
        <taxon>Aristolochiaceae</taxon>
        <taxon>Aristolochia</taxon>
    </lineage>
</organism>
<evidence type="ECO:0000256" key="4">
    <source>
        <dbReference type="SAM" id="MobiDB-lite"/>
    </source>
</evidence>
<dbReference type="Pfam" id="PF00010">
    <property type="entry name" value="HLH"/>
    <property type="match status" value="1"/>
</dbReference>
<dbReference type="GO" id="GO:0046983">
    <property type="term" value="F:protein dimerization activity"/>
    <property type="evidence" value="ECO:0007669"/>
    <property type="project" value="InterPro"/>
</dbReference>
<evidence type="ECO:0000256" key="3">
    <source>
        <dbReference type="ARBA" id="ARBA00023242"/>
    </source>
</evidence>
<evidence type="ECO:0000256" key="2">
    <source>
        <dbReference type="ARBA" id="ARBA00023163"/>
    </source>
</evidence>
<dbReference type="GO" id="GO:0006355">
    <property type="term" value="P:regulation of DNA-templated transcription"/>
    <property type="evidence" value="ECO:0007669"/>
    <property type="project" value="InterPro"/>
</dbReference>
<feature type="compositionally biased region" description="Polar residues" evidence="4">
    <location>
        <begin position="29"/>
        <end position="39"/>
    </location>
</feature>
<evidence type="ECO:0000313" key="7">
    <source>
        <dbReference type="Proteomes" id="UP000825729"/>
    </source>
</evidence>
<accession>A0AAV7F1Z0</accession>
<dbReference type="EMBL" id="JAINDJ010000003">
    <property type="protein sequence ID" value="KAG9454375.1"/>
    <property type="molecule type" value="Genomic_DNA"/>
</dbReference>
<evidence type="ECO:0000259" key="5">
    <source>
        <dbReference type="PROSITE" id="PS50888"/>
    </source>
</evidence>
<dbReference type="InterPro" id="IPR045895">
    <property type="entry name" value="bHLH91-like"/>
</dbReference>
<dbReference type="GO" id="GO:0048658">
    <property type="term" value="P:anther wall tapetum development"/>
    <property type="evidence" value="ECO:0007669"/>
    <property type="project" value="InterPro"/>
</dbReference>
<sequence>MFGESGYFDPHHDDPDHHPLPIPVDGVLHSQSSATTPTDFDQENHKAVLSNFAMGGFSNAHNIHIGEEAHMGFDLDGHHDYSSTHFLESSGLIRSSQVQDPPHDWDDNGAAHDINLFHNPDLNLQSYAAPDLLNLLHLPRCSVNPSALSGPYGSGTKKPGISFNNLDIFGEIPAAVVGNNNNNNSGSSVLYDPQLQLNFPQQPPPPPPPPVFRELFHSLPPNSYGFPPPSRAASFFGGVEDREATHNILQDQGEMMNSVLDFRREVAGRGEARGANHFATERQRREQLNEKYKALKSLVPNPTKSDRASIVGDAIDYIKELLRTVEELKILVEKKRCGRERSKRLKLENEEAAADMESSSVKPSTDNGSLRSSWLLRRSKETVVDVRIIDDEVNIKLTQRKKVNCLLAVARVLHELQLNLLQVAGGNIGDYYIFMFNTKISEGSSVYASAIAKKLIEVLDRQQTAFSSAL</sequence>
<dbReference type="FunFam" id="4.10.280.10:FF:000109">
    <property type="entry name" value="Transcription factor bHLH91-like"/>
    <property type="match status" value="1"/>
</dbReference>
<dbReference type="PANTHER" id="PTHR46834">
    <property type="entry name" value="TRANSCRIPTION FACTOR BHLH91"/>
    <property type="match status" value="1"/>
</dbReference>
<feature type="region of interest" description="Disordered" evidence="4">
    <location>
        <begin position="1"/>
        <end position="40"/>
    </location>
</feature>
<dbReference type="Gene3D" id="4.10.280.10">
    <property type="entry name" value="Helix-loop-helix DNA-binding domain"/>
    <property type="match status" value="1"/>
</dbReference>
<keyword evidence="2" id="KW-0804">Transcription</keyword>
<dbReference type="CDD" id="cd18918">
    <property type="entry name" value="bHLH_AtMYC1_like"/>
    <property type="match status" value="1"/>
</dbReference>
<keyword evidence="3" id="KW-0539">Nucleus</keyword>
<dbReference type="AlphaFoldDB" id="A0AAV7F1Z0"/>
<dbReference type="PANTHER" id="PTHR46834:SF1">
    <property type="entry name" value="TRANSCRIPTION FACTOR BHLH10"/>
    <property type="match status" value="1"/>
</dbReference>
<comment type="caution">
    <text evidence="6">The sequence shown here is derived from an EMBL/GenBank/DDBJ whole genome shotgun (WGS) entry which is preliminary data.</text>
</comment>
<dbReference type="SMART" id="SM00353">
    <property type="entry name" value="HLH"/>
    <property type="match status" value="1"/>
</dbReference>
<keyword evidence="1" id="KW-0805">Transcription regulation</keyword>
<gene>
    <name evidence="6" type="ORF">H6P81_007279</name>
</gene>
<dbReference type="InterPro" id="IPR011598">
    <property type="entry name" value="bHLH_dom"/>
</dbReference>
<reference evidence="6 7" key="1">
    <citation type="submission" date="2021-07" db="EMBL/GenBank/DDBJ databases">
        <title>The Aristolochia fimbriata genome: insights into angiosperm evolution, floral development and chemical biosynthesis.</title>
        <authorList>
            <person name="Jiao Y."/>
        </authorList>
    </citation>
    <scope>NUCLEOTIDE SEQUENCE [LARGE SCALE GENOMIC DNA]</scope>
    <source>
        <strain evidence="6">IBCAS-2021</strain>
        <tissue evidence="6">Leaf</tissue>
    </source>
</reference>
<dbReference type="InterPro" id="IPR045896">
    <property type="entry name" value="MYC1-like_bHLH"/>
</dbReference>
<feature type="compositionally biased region" description="Basic and acidic residues" evidence="4">
    <location>
        <begin position="9"/>
        <end position="19"/>
    </location>
</feature>
<evidence type="ECO:0000313" key="6">
    <source>
        <dbReference type="EMBL" id="KAG9454375.1"/>
    </source>
</evidence>
<feature type="domain" description="BHLH" evidence="5">
    <location>
        <begin position="272"/>
        <end position="321"/>
    </location>
</feature>
<dbReference type="PROSITE" id="PS50888">
    <property type="entry name" value="BHLH"/>
    <property type="match status" value="1"/>
</dbReference>
<dbReference type="Proteomes" id="UP000825729">
    <property type="component" value="Unassembled WGS sequence"/>
</dbReference>
<keyword evidence="7" id="KW-1185">Reference proteome</keyword>
<evidence type="ECO:0000256" key="1">
    <source>
        <dbReference type="ARBA" id="ARBA00023015"/>
    </source>
</evidence>
<dbReference type="SUPFAM" id="SSF47459">
    <property type="entry name" value="HLH, helix-loop-helix DNA-binding domain"/>
    <property type="match status" value="1"/>
</dbReference>